<dbReference type="Pfam" id="PF15500">
    <property type="entry name" value="Ntox1"/>
    <property type="match status" value="1"/>
</dbReference>
<gene>
    <name evidence="3" type="ORF">EJ377_17360</name>
</gene>
<protein>
    <recommendedName>
        <fullName evidence="2">Putative RNase-like toxin toxin1 domain-containing protein</fullName>
    </recommendedName>
</protein>
<organism evidence="3 4">
    <name type="scientific">Chryseobacterium arthrosphaerae</name>
    <dbReference type="NCBI Taxonomy" id="651561"/>
    <lineage>
        <taxon>Bacteria</taxon>
        <taxon>Pseudomonadati</taxon>
        <taxon>Bacteroidota</taxon>
        <taxon>Flavobacteriia</taxon>
        <taxon>Flavobacteriales</taxon>
        <taxon>Weeksellaceae</taxon>
        <taxon>Chryseobacterium group</taxon>
        <taxon>Chryseobacterium</taxon>
    </lineage>
</organism>
<dbReference type="Proteomes" id="UP000276953">
    <property type="component" value="Unassembled WGS sequence"/>
</dbReference>
<feature type="region of interest" description="Disordered" evidence="1">
    <location>
        <begin position="1"/>
        <end position="22"/>
    </location>
</feature>
<evidence type="ECO:0000313" key="4">
    <source>
        <dbReference type="Proteomes" id="UP000276953"/>
    </source>
</evidence>
<sequence length="266" mass="30495">MKRFEESPTPKNQKRVDDAVRDLNNSVRDKEILIKGEIPSEYFNVKSTKNKIPEDILPENKRNEKGSGKSNIKEEDVKPIQTEHGKSYGQAKTQEGHTVTMTEKGEIYVCASPCEPIREKYTLELEENPEISRQINELEADVTLTDQEKADWIAKEIEPKLSKIKKENKVKIGEDLDNAYKSKKYVKVKREILMICSQERCDCKFYFGSRCIVRKTLPDAIKAPGASPDGGIPDWTKFKGKMKMECIIKTTILIMRQEGYMAWAGK</sequence>
<dbReference type="InterPro" id="IPR029137">
    <property type="entry name" value="Ntox1"/>
</dbReference>
<comment type="caution">
    <text evidence="3">The sequence shown here is derived from an EMBL/GenBank/DDBJ whole genome shotgun (WGS) entry which is preliminary data.</text>
</comment>
<feature type="domain" description="Putative RNase-like toxin toxin1" evidence="2">
    <location>
        <begin position="92"/>
        <end position="167"/>
    </location>
</feature>
<proteinExistence type="predicted"/>
<evidence type="ECO:0000313" key="3">
    <source>
        <dbReference type="EMBL" id="RTZ46203.1"/>
    </source>
</evidence>
<feature type="region of interest" description="Disordered" evidence="1">
    <location>
        <begin position="49"/>
        <end position="96"/>
    </location>
</feature>
<evidence type="ECO:0000256" key="1">
    <source>
        <dbReference type="SAM" id="MobiDB-lite"/>
    </source>
</evidence>
<dbReference type="AlphaFoldDB" id="A0A432DT16"/>
<name>A0A432DT16_9FLAO</name>
<feature type="compositionally biased region" description="Basic and acidic residues" evidence="1">
    <location>
        <begin position="51"/>
        <end position="86"/>
    </location>
</feature>
<dbReference type="EMBL" id="RYFC01000003">
    <property type="protein sequence ID" value="RTZ46203.1"/>
    <property type="molecule type" value="Genomic_DNA"/>
</dbReference>
<evidence type="ECO:0000259" key="2">
    <source>
        <dbReference type="Pfam" id="PF15500"/>
    </source>
</evidence>
<accession>A0A432DT16</accession>
<reference evidence="3 4" key="1">
    <citation type="submission" date="2018-12" db="EMBL/GenBank/DDBJ databases">
        <title>Draft Genome Sequence of Chryseobacterium arthrosphaerae strain ED882-96 Isolated from the Blood of a Patient with Liver Cirrhosis in Taiwan.</title>
        <authorList>
            <person name="Lin J.-N."/>
            <person name="Lai C.-H."/>
            <person name="Yang C.-H."/>
            <person name="Huang Y.-H."/>
        </authorList>
    </citation>
    <scope>NUCLEOTIDE SEQUENCE [LARGE SCALE GENOMIC DNA]</scope>
    <source>
        <strain evidence="3 4">ED882-96</strain>
    </source>
</reference>